<dbReference type="EMBL" id="JBHTMC010000024">
    <property type="protein sequence ID" value="MFD1264213.1"/>
    <property type="molecule type" value="Genomic_DNA"/>
</dbReference>
<dbReference type="InterPro" id="IPR014985">
    <property type="entry name" value="WbqC"/>
</dbReference>
<protein>
    <submittedName>
        <fullName evidence="1">WbqC family protein</fullName>
    </submittedName>
</protein>
<sequence>MKLGIMQPYPFPYIGYFELMAKVDRWVAFDVVQYNRRSWMNRNRILHPTSGWQYFCIPVQKVPHGTALSAVRLAAPAEAERRLLAQLQHYRRHAPYFREVVDLVRETFSHPDADSLVGLNLASLAAVSQRIGIAFSPQRCSALDLALDNIEHAGQWALRIAAHLGADAYLNPPGGQDIFRPEEWSAAGIELGFTKMNDLRYACRPYVFEPNLSILDVLMWCSAEEVGRYLCNLRTEGPCHEQCH</sequence>
<accession>A0ABW3WHI0</accession>
<comment type="caution">
    <text evidence="1">The sequence shown here is derived from an EMBL/GenBank/DDBJ whole genome shotgun (WGS) entry which is preliminary data.</text>
</comment>
<gene>
    <name evidence="1" type="ORF">ACFQ4M_11510</name>
</gene>
<dbReference type="Proteomes" id="UP001597158">
    <property type="component" value="Unassembled WGS sequence"/>
</dbReference>
<keyword evidence="2" id="KW-1185">Reference proteome</keyword>
<reference evidence="2" key="1">
    <citation type="journal article" date="2019" name="Int. J. Syst. Evol. Microbiol.">
        <title>The Global Catalogue of Microorganisms (GCM) 10K type strain sequencing project: providing services to taxonomists for standard genome sequencing and annotation.</title>
        <authorList>
            <consortium name="The Broad Institute Genomics Platform"/>
            <consortium name="The Broad Institute Genome Sequencing Center for Infectious Disease"/>
            <person name="Wu L."/>
            <person name="Ma J."/>
        </authorList>
    </citation>
    <scope>NUCLEOTIDE SEQUENCE [LARGE SCALE GENOMIC DNA]</scope>
    <source>
        <strain evidence="2">CCUG 48884</strain>
    </source>
</reference>
<evidence type="ECO:0000313" key="1">
    <source>
        <dbReference type="EMBL" id="MFD1264213.1"/>
    </source>
</evidence>
<name>A0ABW3WHI0_9RHOO</name>
<organism evidence="1 2">
    <name type="scientific">Thauera mechernichensis</name>
    <dbReference type="NCBI Taxonomy" id="82788"/>
    <lineage>
        <taxon>Bacteria</taxon>
        <taxon>Pseudomonadati</taxon>
        <taxon>Pseudomonadota</taxon>
        <taxon>Betaproteobacteria</taxon>
        <taxon>Rhodocyclales</taxon>
        <taxon>Zoogloeaceae</taxon>
        <taxon>Thauera</taxon>
    </lineage>
</organism>
<dbReference type="RefSeq" id="WP_002924151.1">
    <property type="nucleotide sequence ID" value="NZ_JARQZE010000002.1"/>
</dbReference>
<dbReference type="Pfam" id="PF08889">
    <property type="entry name" value="WbqC"/>
    <property type="match status" value="1"/>
</dbReference>
<proteinExistence type="predicted"/>
<evidence type="ECO:0000313" key="2">
    <source>
        <dbReference type="Proteomes" id="UP001597158"/>
    </source>
</evidence>